<dbReference type="RefSeq" id="WP_188027091.1">
    <property type="nucleotide sequence ID" value="NZ_JACHGR010000007.1"/>
</dbReference>
<dbReference type="EMBL" id="JACHGR010000007">
    <property type="protein sequence ID" value="MBB6056372.1"/>
    <property type="molecule type" value="Genomic_DNA"/>
</dbReference>
<sequence>MIRLLWRLFCRMGWQGGLQWFVLALAVCIASVLSVSLVSDRLTQSLKVSGRDFLAADQVIESATPLPELWLTQAKNSGLQFTQTTEFSTMLLTAEQMQLASVKAVDQGYPFYGRLQLLPQQAVRPGELWLSRQLMLMLQVKPGDEVQLGSTELRVAGELVQEPDQSFNPLALAPRALMHQHDVGAAQVLLPGSRVIHRYLFHGNAAAFEKWEPWISSRLQAGQKLLKPEQANRNLSRQLERSERFFRVTSLLGLLLGATAMSIAIQQYTRQTQTMLALLKTFGASRWRIMTLLGGLLSLLTLTGIMIGCFLGWLIHRWMVWQLGNALPPELATPSLQPFILAFVLGGILVAILVCIPLWRLLDVPALRVLRQEQESRVPAWLALPLLITGLLLINLFLLKDTRLVLGLLGGVVALLLVLGGIGYLLLRLLPRGVTGSSFYLAVQHWQRQPLEILHQLSGIALSLLLLGVVISVRSEIVTGFQTFLPADAPNRFLINIPDSDKPALEKFLQQHQLPHAPLYPIVRGRLTHINDEAVTQQEGQNGRKGIHRELTMTAQAELPGDSLIVSGESWNSDLSGMVSIEQGVATELNITLKDRLRFTVDDQSFEVTVRNIRQVDWQSMRPNFFMIFSPDVLQPFVVNWMTSMRVPADKLPAELDLARTFPTVTSLNIDTILNKLQSVLDKLARAMTLLMLLVSAAAIQVLLVQWQAGLQQRQTSLLLMRTLGAQRRQLRDMLHWQAILLGGFAGITAAFSCELIRWWLHMEWSEQPWHWLPVLWWLLPLSGAATVLLVSQFTLQPLLRRTLAGRLRSL</sequence>
<feature type="transmembrane region" description="Helical" evidence="6">
    <location>
        <begin position="245"/>
        <end position="268"/>
    </location>
</feature>
<gene>
    <name evidence="8" type="ORF">HNR75_002304</name>
</gene>
<feature type="transmembrane region" description="Helical" evidence="6">
    <location>
        <begin position="776"/>
        <end position="800"/>
    </location>
</feature>
<dbReference type="PANTHER" id="PTHR30287">
    <property type="entry name" value="MEMBRANE COMPONENT OF PREDICTED ABC SUPERFAMILY METABOLITE UPTAKE TRANSPORTER"/>
    <property type="match status" value="1"/>
</dbReference>
<evidence type="ECO:0000256" key="3">
    <source>
        <dbReference type="ARBA" id="ARBA00022692"/>
    </source>
</evidence>
<keyword evidence="5 6" id="KW-0472">Membrane</keyword>
<dbReference type="GO" id="GO:0005886">
    <property type="term" value="C:plasma membrane"/>
    <property type="evidence" value="ECO:0007669"/>
    <property type="project" value="UniProtKB-SubCell"/>
</dbReference>
<feature type="transmembrane region" description="Helical" evidence="6">
    <location>
        <begin position="336"/>
        <end position="359"/>
    </location>
</feature>
<evidence type="ECO:0000256" key="2">
    <source>
        <dbReference type="ARBA" id="ARBA00022475"/>
    </source>
</evidence>
<evidence type="ECO:0000313" key="8">
    <source>
        <dbReference type="EMBL" id="MBB6056372.1"/>
    </source>
</evidence>
<organism evidence="8 9">
    <name type="scientific">Tolumonas osonensis</name>
    <dbReference type="NCBI Taxonomy" id="675874"/>
    <lineage>
        <taxon>Bacteria</taxon>
        <taxon>Pseudomonadati</taxon>
        <taxon>Pseudomonadota</taxon>
        <taxon>Gammaproteobacteria</taxon>
        <taxon>Aeromonadales</taxon>
        <taxon>Aeromonadaceae</taxon>
        <taxon>Tolumonas</taxon>
    </lineage>
</organism>
<keyword evidence="4 6" id="KW-1133">Transmembrane helix</keyword>
<dbReference type="Pfam" id="PF02687">
    <property type="entry name" value="FtsX"/>
    <property type="match status" value="2"/>
</dbReference>
<evidence type="ECO:0000313" key="9">
    <source>
        <dbReference type="Proteomes" id="UP000585721"/>
    </source>
</evidence>
<keyword evidence="3 6" id="KW-0812">Transmembrane</keyword>
<evidence type="ECO:0000259" key="7">
    <source>
        <dbReference type="Pfam" id="PF02687"/>
    </source>
</evidence>
<dbReference type="AlphaFoldDB" id="A0A841GPE7"/>
<evidence type="ECO:0000256" key="4">
    <source>
        <dbReference type="ARBA" id="ARBA00022989"/>
    </source>
</evidence>
<dbReference type="InterPro" id="IPR038766">
    <property type="entry name" value="Membrane_comp_ABC_pdt"/>
</dbReference>
<feature type="domain" description="ABC3 transporter permease C-terminal" evidence="7">
    <location>
        <begin position="249"/>
        <end position="362"/>
    </location>
</feature>
<comment type="subcellular location">
    <subcellularLocation>
        <location evidence="1">Cell membrane</location>
        <topology evidence="1">Multi-pass membrane protein</topology>
    </subcellularLocation>
</comment>
<feature type="domain" description="ABC3 transporter permease C-terminal" evidence="7">
    <location>
        <begin position="690"/>
        <end position="792"/>
    </location>
</feature>
<keyword evidence="2" id="KW-1003">Cell membrane</keyword>
<dbReference type="PANTHER" id="PTHR30287:SF1">
    <property type="entry name" value="INNER MEMBRANE PROTEIN"/>
    <property type="match status" value="1"/>
</dbReference>
<proteinExistence type="predicted"/>
<accession>A0A841GPE7</accession>
<feature type="transmembrane region" description="Helical" evidence="6">
    <location>
        <begin position="684"/>
        <end position="705"/>
    </location>
</feature>
<feature type="transmembrane region" description="Helical" evidence="6">
    <location>
        <begin position="289"/>
        <end position="316"/>
    </location>
</feature>
<keyword evidence="9" id="KW-1185">Reference proteome</keyword>
<evidence type="ECO:0000256" key="6">
    <source>
        <dbReference type="SAM" id="Phobius"/>
    </source>
</evidence>
<reference evidence="8 9" key="1">
    <citation type="submission" date="2020-08" db="EMBL/GenBank/DDBJ databases">
        <title>Genomic Encyclopedia of Type Strains, Phase IV (KMG-IV): sequencing the most valuable type-strain genomes for metagenomic binning, comparative biology and taxonomic classification.</title>
        <authorList>
            <person name="Goeker M."/>
        </authorList>
    </citation>
    <scope>NUCLEOTIDE SEQUENCE [LARGE SCALE GENOMIC DNA]</scope>
    <source>
        <strain evidence="8 9">DSM 22975</strain>
    </source>
</reference>
<protein>
    <submittedName>
        <fullName evidence="8">Putative ABC transport system permease protein</fullName>
    </submittedName>
</protein>
<feature type="transmembrane region" description="Helical" evidence="6">
    <location>
        <begin position="380"/>
        <end position="398"/>
    </location>
</feature>
<evidence type="ECO:0000256" key="1">
    <source>
        <dbReference type="ARBA" id="ARBA00004651"/>
    </source>
</evidence>
<dbReference type="InterPro" id="IPR003838">
    <property type="entry name" value="ABC3_permease_C"/>
</dbReference>
<evidence type="ECO:0000256" key="5">
    <source>
        <dbReference type="ARBA" id="ARBA00023136"/>
    </source>
</evidence>
<name>A0A841GPE7_9GAMM</name>
<dbReference type="Proteomes" id="UP000585721">
    <property type="component" value="Unassembled WGS sequence"/>
</dbReference>
<feature type="transmembrane region" description="Helical" evidence="6">
    <location>
        <begin position="739"/>
        <end position="761"/>
    </location>
</feature>
<feature type="transmembrane region" description="Helical" evidence="6">
    <location>
        <begin position="404"/>
        <end position="427"/>
    </location>
</feature>
<comment type="caution">
    <text evidence="8">The sequence shown here is derived from an EMBL/GenBank/DDBJ whole genome shotgun (WGS) entry which is preliminary data.</text>
</comment>